<protein>
    <submittedName>
        <fullName evidence="5">Protein AVO2</fullName>
    </submittedName>
</protein>
<evidence type="ECO:0000256" key="3">
    <source>
        <dbReference type="PROSITE-ProRule" id="PRU00023"/>
    </source>
</evidence>
<keyword evidence="1" id="KW-0677">Repeat</keyword>
<reference evidence="5 6" key="2">
    <citation type="submission" date="2019-11" db="EMBL/GenBank/DDBJ databases">
        <authorList>
            <person name="Lu H."/>
        </authorList>
    </citation>
    <scope>NUCLEOTIDE SEQUENCE [LARGE SCALE GENOMIC DNA]</scope>
    <source>
        <strain evidence="5 6">FIM1</strain>
    </source>
</reference>
<feature type="repeat" description="ANK" evidence="3">
    <location>
        <begin position="111"/>
        <end position="143"/>
    </location>
</feature>
<feature type="region of interest" description="Disordered" evidence="4">
    <location>
        <begin position="228"/>
        <end position="254"/>
    </location>
</feature>
<proteinExistence type="predicted"/>
<dbReference type="InterPro" id="IPR002110">
    <property type="entry name" value="Ankyrin_rpt"/>
</dbReference>
<feature type="region of interest" description="Disordered" evidence="4">
    <location>
        <begin position="302"/>
        <end position="324"/>
    </location>
</feature>
<dbReference type="PROSITE" id="PS50088">
    <property type="entry name" value="ANK_REPEAT"/>
    <property type="match status" value="2"/>
</dbReference>
<accession>A0ABX6F021</accession>
<dbReference type="InterPro" id="IPR050776">
    <property type="entry name" value="Ank_Repeat/CDKN_Inhibitor"/>
</dbReference>
<keyword evidence="6" id="KW-1185">Reference proteome</keyword>
<evidence type="ECO:0000313" key="6">
    <source>
        <dbReference type="Proteomes" id="UP000422736"/>
    </source>
</evidence>
<feature type="region of interest" description="Disordered" evidence="4">
    <location>
        <begin position="372"/>
        <end position="422"/>
    </location>
</feature>
<organism evidence="5 6">
    <name type="scientific">Kluyveromyces marxianus</name>
    <name type="common">Yeast</name>
    <name type="synonym">Candida kefyr</name>
    <dbReference type="NCBI Taxonomy" id="4911"/>
    <lineage>
        <taxon>Eukaryota</taxon>
        <taxon>Fungi</taxon>
        <taxon>Dikarya</taxon>
        <taxon>Ascomycota</taxon>
        <taxon>Saccharomycotina</taxon>
        <taxon>Saccharomycetes</taxon>
        <taxon>Saccharomycetales</taxon>
        <taxon>Saccharomycetaceae</taxon>
        <taxon>Kluyveromyces</taxon>
    </lineage>
</organism>
<dbReference type="PROSITE" id="PS50297">
    <property type="entry name" value="ANK_REP_REGION"/>
    <property type="match status" value="2"/>
</dbReference>
<sequence length="477" mass="49875">MIPDPRIRLREGIIQGKLGVVRRILKRWPELLENVDSRNGWSSLHYAAFYGRYLTCLHLIQLGHDSHTLLRTYDGDTSIHLAIKNGDEQTVHLLLQHFLEEGLNLRSSGHRKWAPIHIACRADHYRCLVLLLQCGADVMLQDDEGNTGLHVAMEYGSIHCLPILVAAGGEKLVNVKNQMGLDAEQVGNSDETVRKYRHVKKKNNNKSDASFADNFGIVGIPNTSSSASVSVSASGTGTGTGTVSPLSGSNSVSVSASASAPASALASALALTSASAATGTASEPVSVPVSAPGSILGSVPGPVPASISGSGSTPAEGGNGTSVKKDVEIAARGYQTRPLSLTHSPMRNGNSMGQGYTFGPGYGTATTTNTATTTHKRTHSRGHNHGLGHGNGHGHGHGHGQGNVLGQGQGNGQGNGHGIEDLNDYLADSISTSETSETSSTVGASKLLNVAISRVRRDADSGTDEEIDSEPPRMTTV</sequence>
<feature type="compositionally biased region" description="Gly residues" evidence="4">
    <location>
        <begin position="399"/>
        <end position="417"/>
    </location>
</feature>
<dbReference type="EMBL" id="CP015059">
    <property type="protein sequence ID" value="QGN17391.1"/>
    <property type="molecule type" value="Genomic_DNA"/>
</dbReference>
<feature type="region of interest" description="Disordered" evidence="4">
    <location>
        <begin position="455"/>
        <end position="477"/>
    </location>
</feature>
<evidence type="ECO:0000256" key="1">
    <source>
        <dbReference type="ARBA" id="ARBA00022737"/>
    </source>
</evidence>
<feature type="repeat" description="ANK" evidence="3">
    <location>
        <begin position="74"/>
        <end position="110"/>
    </location>
</feature>
<keyword evidence="2 3" id="KW-0040">ANK repeat</keyword>
<dbReference type="Gene3D" id="1.25.40.20">
    <property type="entry name" value="Ankyrin repeat-containing domain"/>
    <property type="match status" value="1"/>
</dbReference>
<dbReference type="Pfam" id="PF12796">
    <property type="entry name" value="Ank_2"/>
    <property type="match status" value="1"/>
</dbReference>
<dbReference type="SMART" id="SM00248">
    <property type="entry name" value="ANK"/>
    <property type="match status" value="4"/>
</dbReference>
<dbReference type="InterPro" id="IPR036770">
    <property type="entry name" value="Ankyrin_rpt-contain_sf"/>
</dbReference>
<gene>
    <name evidence="5" type="primary">AVO2</name>
    <name evidence="5" type="ORF">FIM1_4123</name>
</gene>
<dbReference type="PANTHER" id="PTHR24201">
    <property type="entry name" value="ANK_REP_REGION DOMAIN-CONTAINING PROTEIN"/>
    <property type="match status" value="1"/>
</dbReference>
<name>A0ABX6F021_KLUMA</name>
<evidence type="ECO:0000256" key="4">
    <source>
        <dbReference type="SAM" id="MobiDB-lite"/>
    </source>
</evidence>
<dbReference type="SUPFAM" id="SSF48403">
    <property type="entry name" value="Ankyrin repeat"/>
    <property type="match status" value="1"/>
</dbReference>
<feature type="compositionally biased region" description="Basic residues" evidence="4">
    <location>
        <begin position="374"/>
        <end position="398"/>
    </location>
</feature>
<reference evidence="5 6" key="1">
    <citation type="submission" date="2016-03" db="EMBL/GenBank/DDBJ databases">
        <title>How can Kluyveromyces marxianus grow so fast - potential evolutionary course in Saccharomyces Complex revealed by comparative genomics.</title>
        <authorList>
            <person name="Mo W."/>
            <person name="Lu W."/>
            <person name="Yang X."/>
            <person name="Qi J."/>
            <person name="Lv H."/>
        </authorList>
    </citation>
    <scope>NUCLEOTIDE SEQUENCE [LARGE SCALE GENOMIC DNA]</scope>
    <source>
        <strain evidence="5 6">FIM1</strain>
    </source>
</reference>
<evidence type="ECO:0000256" key="2">
    <source>
        <dbReference type="ARBA" id="ARBA00023043"/>
    </source>
</evidence>
<dbReference type="Proteomes" id="UP000422736">
    <property type="component" value="Chromosome 6"/>
</dbReference>
<evidence type="ECO:0000313" key="5">
    <source>
        <dbReference type="EMBL" id="QGN17391.1"/>
    </source>
</evidence>